<dbReference type="KEGG" id="zga:ZOBELLIA_3662"/>
<organism evidence="2 3">
    <name type="scientific">Zobellia galactanivorans (strain DSM 12802 / CCUG 47099 / CIP 106680 / NCIMB 13871 / Dsij)</name>
    <dbReference type="NCBI Taxonomy" id="63186"/>
    <lineage>
        <taxon>Bacteria</taxon>
        <taxon>Pseudomonadati</taxon>
        <taxon>Bacteroidota</taxon>
        <taxon>Flavobacteriia</taxon>
        <taxon>Flavobacteriales</taxon>
        <taxon>Flavobacteriaceae</taxon>
        <taxon>Zobellia</taxon>
    </lineage>
</organism>
<reference evidence="3" key="1">
    <citation type="submission" date="2009-07" db="EMBL/GenBank/DDBJ databases">
        <title>Complete genome sequence of Zobellia galactanivorans Dsij.</title>
        <authorList>
            <consortium name="Genoscope - CEA"/>
        </authorList>
    </citation>
    <scope>NUCLEOTIDE SEQUENCE [LARGE SCALE GENOMIC DNA]</scope>
    <source>
        <strain evidence="3">DSM 12802 / CCUG 47099 / CIP 106680 / NCIMB 13871 / Dsij</strain>
    </source>
</reference>
<protein>
    <submittedName>
        <fullName evidence="2">Hypothetical periplasmic protein</fullName>
    </submittedName>
</protein>
<dbReference type="AlphaFoldDB" id="G0L8S1"/>
<proteinExistence type="predicted"/>
<evidence type="ECO:0000256" key="1">
    <source>
        <dbReference type="SAM" id="SignalP"/>
    </source>
</evidence>
<accession>G0L8S1</accession>
<sequence>MKAIKSLLGTLLLLLVFMPTSGTAQDGHYYMATTWKLQVPEDGSNKQLKELLKEFSEKTVFKNEKIISEKVMYHISGADLRDVVVITEYANWNDIEAAKLMETGWPNEEERATFMKTFGKYVVTHSDEIFKEIPELAKK</sequence>
<dbReference type="EMBL" id="FP476056">
    <property type="protein sequence ID" value="CAZ97800.1"/>
    <property type="molecule type" value="Genomic_DNA"/>
</dbReference>
<dbReference type="HOGENOM" id="CLU_1844363_0_0_10"/>
<name>G0L8S1_ZOBGA</name>
<gene>
    <name evidence="2" type="ordered locus">zobellia_3662</name>
</gene>
<evidence type="ECO:0000313" key="3">
    <source>
        <dbReference type="Proteomes" id="UP000008898"/>
    </source>
</evidence>
<feature type="signal peptide" evidence="1">
    <location>
        <begin position="1"/>
        <end position="24"/>
    </location>
</feature>
<dbReference type="OrthoDB" id="1445639at2"/>
<reference evidence="2 3" key="2">
    <citation type="journal article" date="2012" name="Environ. Microbiol.">
        <title>Characterization of the first alginolytic operons in a marine bacterium: from their emergence in marine Flavobacteriia to their independent transfers to marine Proteobacteria and human gut Bacteroides.</title>
        <authorList>
            <person name="Thomas F."/>
            <person name="Barbeyron T."/>
            <person name="Tonon T."/>
            <person name="Genicot S."/>
            <person name="Czjzek M."/>
            <person name="Michel G."/>
        </authorList>
    </citation>
    <scope>NUCLEOTIDE SEQUENCE [LARGE SCALE GENOMIC DNA]</scope>
    <source>
        <strain evidence="3">DSM 12802 / CCUG 47099 / CIP 106680 / NCIMB 13871 / Dsij</strain>
    </source>
</reference>
<dbReference type="RefSeq" id="WP_013994990.1">
    <property type="nucleotide sequence ID" value="NC_015844.1"/>
</dbReference>
<evidence type="ECO:0000313" key="2">
    <source>
        <dbReference type="EMBL" id="CAZ97800.1"/>
    </source>
</evidence>
<feature type="chain" id="PRO_5003402787" evidence="1">
    <location>
        <begin position="25"/>
        <end position="139"/>
    </location>
</feature>
<dbReference type="Proteomes" id="UP000008898">
    <property type="component" value="Chromosome"/>
</dbReference>
<keyword evidence="1" id="KW-0732">Signal</keyword>
<dbReference type="STRING" id="63186.ZOBELLIA_3662"/>
<keyword evidence="3" id="KW-1185">Reference proteome</keyword>